<accession>W9Z0M0</accession>
<dbReference type="RefSeq" id="XP_007719345.1">
    <property type="nucleotide sequence ID" value="XM_007721155.1"/>
</dbReference>
<evidence type="ECO:0000313" key="3">
    <source>
        <dbReference type="Proteomes" id="UP000019484"/>
    </source>
</evidence>
<dbReference type="EMBL" id="AMWN01000001">
    <property type="protein sequence ID" value="EXJ95116.1"/>
    <property type="molecule type" value="Genomic_DNA"/>
</dbReference>
<feature type="region of interest" description="Disordered" evidence="1">
    <location>
        <begin position="398"/>
        <end position="428"/>
    </location>
</feature>
<keyword evidence="3" id="KW-1185">Reference proteome</keyword>
<feature type="compositionally biased region" description="Basic and acidic residues" evidence="1">
    <location>
        <begin position="209"/>
        <end position="218"/>
    </location>
</feature>
<feature type="compositionally biased region" description="Polar residues" evidence="1">
    <location>
        <begin position="419"/>
        <end position="428"/>
    </location>
</feature>
<feature type="region of interest" description="Disordered" evidence="1">
    <location>
        <begin position="172"/>
        <end position="218"/>
    </location>
</feature>
<dbReference type="Proteomes" id="UP000019484">
    <property type="component" value="Unassembled WGS sequence"/>
</dbReference>
<evidence type="ECO:0000313" key="2">
    <source>
        <dbReference type="EMBL" id="EXJ95116.1"/>
    </source>
</evidence>
<dbReference type="eggNOG" id="ENOG502RR3D">
    <property type="taxonomic scope" value="Eukaryota"/>
</dbReference>
<comment type="caution">
    <text evidence="2">The sequence shown here is derived from an EMBL/GenBank/DDBJ whole genome shotgun (WGS) entry which is preliminary data.</text>
</comment>
<proteinExistence type="predicted"/>
<evidence type="ECO:0000256" key="1">
    <source>
        <dbReference type="SAM" id="MobiDB-lite"/>
    </source>
</evidence>
<feature type="compositionally biased region" description="Polar residues" evidence="1">
    <location>
        <begin position="402"/>
        <end position="411"/>
    </location>
</feature>
<dbReference type="HOGENOM" id="CLU_508080_0_0_1"/>
<protein>
    <submittedName>
        <fullName evidence="2">Uncharacterized protein</fullName>
    </submittedName>
</protein>
<feature type="region of interest" description="Disordered" evidence="1">
    <location>
        <begin position="1"/>
        <end position="20"/>
    </location>
</feature>
<feature type="compositionally biased region" description="Polar residues" evidence="1">
    <location>
        <begin position="178"/>
        <end position="207"/>
    </location>
</feature>
<name>W9Z0M0_9EURO</name>
<reference evidence="2 3" key="1">
    <citation type="submission" date="2013-03" db="EMBL/GenBank/DDBJ databases">
        <title>The Genome Sequence of Capronia coronata CBS 617.96.</title>
        <authorList>
            <consortium name="The Broad Institute Genomics Platform"/>
            <person name="Cuomo C."/>
            <person name="de Hoog S."/>
            <person name="Gorbushina A."/>
            <person name="Walker B."/>
            <person name="Young S.K."/>
            <person name="Zeng Q."/>
            <person name="Gargeya S."/>
            <person name="Fitzgerald M."/>
            <person name="Haas B."/>
            <person name="Abouelleil A."/>
            <person name="Allen A.W."/>
            <person name="Alvarado L."/>
            <person name="Arachchi H.M."/>
            <person name="Berlin A.M."/>
            <person name="Chapman S.B."/>
            <person name="Gainer-Dewar J."/>
            <person name="Goldberg J."/>
            <person name="Griggs A."/>
            <person name="Gujja S."/>
            <person name="Hansen M."/>
            <person name="Howarth C."/>
            <person name="Imamovic A."/>
            <person name="Ireland A."/>
            <person name="Larimer J."/>
            <person name="McCowan C."/>
            <person name="Murphy C."/>
            <person name="Pearson M."/>
            <person name="Poon T.W."/>
            <person name="Priest M."/>
            <person name="Roberts A."/>
            <person name="Saif S."/>
            <person name="Shea T."/>
            <person name="Sisk P."/>
            <person name="Sykes S."/>
            <person name="Wortman J."/>
            <person name="Nusbaum C."/>
            <person name="Birren B."/>
        </authorList>
    </citation>
    <scope>NUCLEOTIDE SEQUENCE [LARGE SCALE GENOMIC DNA]</scope>
    <source>
        <strain evidence="2 3">CBS 617.96</strain>
    </source>
</reference>
<dbReference type="AlphaFoldDB" id="W9Z0M0"/>
<organism evidence="2 3">
    <name type="scientific">Capronia coronata CBS 617.96</name>
    <dbReference type="NCBI Taxonomy" id="1182541"/>
    <lineage>
        <taxon>Eukaryota</taxon>
        <taxon>Fungi</taxon>
        <taxon>Dikarya</taxon>
        <taxon>Ascomycota</taxon>
        <taxon>Pezizomycotina</taxon>
        <taxon>Eurotiomycetes</taxon>
        <taxon>Chaetothyriomycetidae</taxon>
        <taxon>Chaetothyriales</taxon>
        <taxon>Herpotrichiellaceae</taxon>
        <taxon>Capronia</taxon>
    </lineage>
</organism>
<gene>
    <name evidence="2" type="ORF">A1O1_00235</name>
</gene>
<dbReference type="GeneID" id="19155144"/>
<dbReference type="STRING" id="1182541.W9Z0M0"/>
<dbReference type="OrthoDB" id="5416073at2759"/>
<sequence>MAAKPDRPQNSPRKSLKQSLKDIFLRKLRKPPSPCVRTVGSGILRRGGPSDSFISSVYTFSPLESAGNLWSPDHHTISRGIPNRFQTPTNRSTSRFEARQSLLPATSLSHFNLHHDYLQQLAVPQGTVHQAISPTFTSLVSQQASIAPFSPSPSTSSLKLRDSSVNLVHRDSFKHLPSPSSARQLQQGRGQNKQVSWNQSATTSSVSVPDHDSDEEHAFNSEDHAGIRQVEHFKSICVLDTALPGCPVVATSEELRYIFELGEHFFLNSFECEGTSIDIITGQDAAGEPITHLVLFTPLVIPSSGRSRFMLASLVDVTRFIHDAASLPEPDKGSNRSTIVADCETPFYTQDIRWSFTACKLSAEDLLGGCVLPQDRDTPTNPIRDPTDDIWVDLANEERSRTSTARNTPRSTPGFMGTPRSSDASTASKTSITVDDVLDDFMSSLQELYSNFFLLGKSPLDDTYFEICNVSPMLYEAEDYIHGHLSRTGERGLADLSTRLAYGSPFHARVKWGMEGQDKRLYCSPLYGHNSTTWICFLLEPNTPDLW</sequence>